<name>A0A2M8LV69_9ACTN</name>
<dbReference type="CDD" id="cd04301">
    <property type="entry name" value="NAT_SF"/>
    <property type="match status" value="1"/>
</dbReference>
<dbReference type="InterPro" id="IPR000182">
    <property type="entry name" value="GNAT_dom"/>
</dbReference>
<dbReference type="EMBL" id="PGGW01000061">
    <property type="protein sequence ID" value="PJE95847.1"/>
    <property type="molecule type" value="Genomic_DNA"/>
</dbReference>
<feature type="domain" description="N-acetyltransferase" evidence="2">
    <location>
        <begin position="6"/>
        <end position="93"/>
    </location>
</feature>
<accession>A0A2M8LV69</accession>
<feature type="domain" description="N-acetyltransferase" evidence="1">
    <location>
        <begin position="1"/>
        <end position="108"/>
    </location>
</feature>
<dbReference type="SUPFAM" id="SSF55729">
    <property type="entry name" value="Acyl-CoA N-acyltransferases (Nat)"/>
    <property type="match status" value="1"/>
</dbReference>
<keyword evidence="4" id="KW-1185">Reference proteome</keyword>
<dbReference type="GO" id="GO:0016747">
    <property type="term" value="F:acyltransferase activity, transferring groups other than amino-acyl groups"/>
    <property type="evidence" value="ECO:0007669"/>
    <property type="project" value="InterPro"/>
</dbReference>
<reference evidence="3 4" key="1">
    <citation type="submission" date="2017-11" db="EMBL/GenBank/DDBJ databases">
        <title>Streptomyces carmine sp. nov., a novel actinomycete isolated from Sophora alopecuroides in Xinjiang, China.</title>
        <authorList>
            <person name="Wang Y."/>
            <person name="Luo X."/>
            <person name="Wan C."/>
            <person name="Zhang L."/>
        </authorList>
    </citation>
    <scope>NUCLEOTIDE SEQUENCE [LARGE SCALE GENOMIC DNA]</scope>
    <source>
        <strain evidence="3 4">TRM SA0054</strain>
    </source>
</reference>
<protein>
    <submittedName>
        <fullName evidence="3">GNAT family N-acetyltransferase</fullName>
    </submittedName>
</protein>
<dbReference type="Pfam" id="PF14542">
    <property type="entry name" value="Acetyltransf_CG"/>
    <property type="match status" value="1"/>
</dbReference>
<dbReference type="PROSITE" id="PS51729">
    <property type="entry name" value="GNAT_YJDJ"/>
    <property type="match status" value="1"/>
</dbReference>
<dbReference type="InterPro" id="IPR045057">
    <property type="entry name" value="Gcn5-rel_NAT"/>
</dbReference>
<dbReference type="AlphaFoldDB" id="A0A2M8LV69"/>
<comment type="caution">
    <text evidence="3">The sequence shown here is derived from an EMBL/GenBank/DDBJ whole genome shotgun (WGS) entry which is preliminary data.</text>
</comment>
<dbReference type="PANTHER" id="PTHR31435:SF10">
    <property type="entry name" value="BSR4717 PROTEIN"/>
    <property type="match status" value="1"/>
</dbReference>
<dbReference type="Gene3D" id="3.40.630.30">
    <property type="match status" value="1"/>
</dbReference>
<evidence type="ECO:0000313" key="3">
    <source>
        <dbReference type="EMBL" id="PJE95847.1"/>
    </source>
</evidence>
<proteinExistence type="predicted"/>
<dbReference type="RefSeq" id="WP_100203572.1">
    <property type="nucleotide sequence ID" value="NZ_PGGW01000061.1"/>
</dbReference>
<evidence type="ECO:0000259" key="1">
    <source>
        <dbReference type="PROSITE" id="PS51186"/>
    </source>
</evidence>
<dbReference type="PROSITE" id="PS51186">
    <property type="entry name" value="GNAT"/>
    <property type="match status" value="1"/>
</dbReference>
<evidence type="ECO:0000259" key="2">
    <source>
        <dbReference type="PROSITE" id="PS51729"/>
    </source>
</evidence>
<keyword evidence="3" id="KW-0808">Transferase</keyword>
<dbReference type="InterPro" id="IPR031165">
    <property type="entry name" value="GNAT_YJDJ"/>
</dbReference>
<dbReference type="InterPro" id="IPR016181">
    <property type="entry name" value="Acyl_CoA_acyltransferase"/>
</dbReference>
<evidence type="ECO:0000313" key="4">
    <source>
        <dbReference type="Proteomes" id="UP000230407"/>
    </source>
</evidence>
<organism evidence="3 4">
    <name type="scientific">Streptomyces carminius</name>
    <dbReference type="NCBI Taxonomy" id="2665496"/>
    <lineage>
        <taxon>Bacteria</taxon>
        <taxon>Bacillati</taxon>
        <taxon>Actinomycetota</taxon>
        <taxon>Actinomycetes</taxon>
        <taxon>Kitasatosporales</taxon>
        <taxon>Streptomycetaceae</taxon>
        <taxon>Streptomyces</taxon>
    </lineage>
</organism>
<dbReference type="Proteomes" id="UP000230407">
    <property type="component" value="Unassembled WGS sequence"/>
</dbReference>
<sequence>MSIGVRDNTAENRYEIHDGERLAGFCAYEITGGRIALTHTETLPEFAGRGMARRLVTAALDDVRRRGLVVLPFCSYVREVVERDPGAYLDLVPEQARERFGLPRTGAA</sequence>
<dbReference type="PANTHER" id="PTHR31435">
    <property type="entry name" value="PROTEIN NATD1"/>
    <property type="match status" value="1"/>
</dbReference>
<gene>
    <name evidence="3" type="ORF">CUT44_21610</name>
</gene>